<feature type="compositionally biased region" description="Polar residues" evidence="10">
    <location>
        <begin position="550"/>
        <end position="565"/>
    </location>
</feature>
<dbReference type="SMART" id="SM00320">
    <property type="entry name" value="WD40"/>
    <property type="match status" value="3"/>
</dbReference>
<dbReference type="GO" id="GO:0006335">
    <property type="term" value="P:DNA replication-dependent chromatin assembly"/>
    <property type="evidence" value="ECO:0007669"/>
    <property type="project" value="InterPro"/>
</dbReference>
<evidence type="ECO:0000256" key="4">
    <source>
        <dbReference type="ARBA" id="ARBA00022737"/>
    </source>
</evidence>
<feature type="repeat" description="WD" evidence="9">
    <location>
        <begin position="87"/>
        <end position="128"/>
    </location>
</feature>
<dbReference type="InterPro" id="IPR045145">
    <property type="entry name" value="PTHR15271"/>
</dbReference>
<feature type="compositionally biased region" description="Polar residues" evidence="10">
    <location>
        <begin position="528"/>
        <end position="537"/>
    </location>
</feature>
<evidence type="ECO:0000313" key="12">
    <source>
        <dbReference type="EMBL" id="CAD0087933.1"/>
    </source>
</evidence>
<evidence type="ECO:0000256" key="7">
    <source>
        <dbReference type="ARBA" id="ARBA00023204"/>
    </source>
</evidence>
<accession>A0A9N8JMB4</accession>
<feature type="compositionally biased region" description="Pro residues" evidence="10">
    <location>
        <begin position="404"/>
        <end position="413"/>
    </location>
</feature>
<feature type="compositionally biased region" description="Low complexity" evidence="10">
    <location>
        <begin position="583"/>
        <end position="604"/>
    </location>
</feature>
<evidence type="ECO:0000256" key="9">
    <source>
        <dbReference type="PROSITE-ProRule" id="PRU00221"/>
    </source>
</evidence>
<dbReference type="SUPFAM" id="SSF50978">
    <property type="entry name" value="WD40 repeat-like"/>
    <property type="match status" value="1"/>
</dbReference>
<dbReference type="InterPro" id="IPR036322">
    <property type="entry name" value="WD40_repeat_dom_sf"/>
</dbReference>
<feature type="domain" description="CAF1B/HIR1 beta-propeller" evidence="11">
    <location>
        <begin position="42"/>
        <end position="183"/>
    </location>
</feature>
<dbReference type="PANTHER" id="PTHR15271:SF4">
    <property type="entry name" value="CHROMATIN ASSEMBLY FACTOR 1 SUBUNIT B"/>
    <property type="match status" value="1"/>
</dbReference>
<comment type="similarity">
    <text evidence="2">Belongs to the WD repeat HIR1 family.</text>
</comment>
<evidence type="ECO:0000259" key="11">
    <source>
        <dbReference type="Pfam" id="PF24105"/>
    </source>
</evidence>
<comment type="subcellular location">
    <subcellularLocation>
        <location evidence="1">Nucleus</location>
    </subcellularLocation>
</comment>
<keyword evidence="7" id="KW-0234">DNA repair</keyword>
<evidence type="ECO:0000256" key="3">
    <source>
        <dbReference type="ARBA" id="ARBA00022574"/>
    </source>
</evidence>
<evidence type="ECO:0000256" key="8">
    <source>
        <dbReference type="ARBA" id="ARBA00023242"/>
    </source>
</evidence>
<dbReference type="GO" id="GO:0033186">
    <property type="term" value="C:CAF-1 complex"/>
    <property type="evidence" value="ECO:0007669"/>
    <property type="project" value="TreeGrafter"/>
</dbReference>
<organism evidence="12 13">
    <name type="scientific">Aureobasidium vineae</name>
    <dbReference type="NCBI Taxonomy" id="2773715"/>
    <lineage>
        <taxon>Eukaryota</taxon>
        <taxon>Fungi</taxon>
        <taxon>Dikarya</taxon>
        <taxon>Ascomycota</taxon>
        <taxon>Pezizomycotina</taxon>
        <taxon>Dothideomycetes</taxon>
        <taxon>Dothideomycetidae</taxon>
        <taxon>Dothideales</taxon>
        <taxon>Saccotheciaceae</taxon>
        <taxon>Aureobasidium</taxon>
    </lineage>
</organism>
<evidence type="ECO:0000313" key="13">
    <source>
        <dbReference type="Proteomes" id="UP000716446"/>
    </source>
</evidence>
<feature type="region of interest" description="Disordered" evidence="10">
    <location>
        <begin position="173"/>
        <end position="259"/>
    </location>
</feature>
<feature type="repeat" description="WD" evidence="9">
    <location>
        <begin position="129"/>
        <end position="170"/>
    </location>
</feature>
<dbReference type="PROSITE" id="PS50082">
    <property type="entry name" value="WD_REPEATS_2"/>
    <property type="match status" value="2"/>
</dbReference>
<keyword evidence="4" id="KW-0677">Repeat</keyword>
<feature type="compositionally biased region" description="Basic and acidic residues" evidence="10">
    <location>
        <begin position="605"/>
        <end position="617"/>
    </location>
</feature>
<dbReference type="GO" id="GO:0006334">
    <property type="term" value="P:nucleosome assembly"/>
    <property type="evidence" value="ECO:0007669"/>
    <property type="project" value="TreeGrafter"/>
</dbReference>
<feature type="region of interest" description="Disordered" evidence="10">
    <location>
        <begin position="394"/>
        <end position="433"/>
    </location>
</feature>
<evidence type="ECO:0000256" key="2">
    <source>
        <dbReference type="ARBA" id="ARBA00007306"/>
    </source>
</evidence>
<evidence type="ECO:0000256" key="1">
    <source>
        <dbReference type="ARBA" id="ARBA00004123"/>
    </source>
</evidence>
<evidence type="ECO:0000256" key="10">
    <source>
        <dbReference type="SAM" id="MobiDB-lite"/>
    </source>
</evidence>
<dbReference type="EMBL" id="CAIJEN010000006">
    <property type="protein sequence ID" value="CAD0087933.1"/>
    <property type="molecule type" value="Genomic_DNA"/>
</dbReference>
<keyword evidence="5" id="KW-0227">DNA damage</keyword>
<name>A0A9N8JMB4_9PEZI</name>
<keyword evidence="8" id="KW-0539">Nucleus</keyword>
<dbReference type="GO" id="GO:0006281">
    <property type="term" value="P:DNA repair"/>
    <property type="evidence" value="ECO:0007669"/>
    <property type="project" value="UniProtKB-KW"/>
</dbReference>
<dbReference type="Pfam" id="PF24105">
    <property type="entry name" value="Beta-prop_CAF1B_HIR1"/>
    <property type="match status" value="1"/>
</dbReference>
<dbReference type="InterPro" id="IPR001680">
    <property type="entry name" value="WD40_rpt"/>
</dbReference>
<dbReference type="Proteomes" id="UP000716446">
    <property type="component" value="Unassembled WGS sequence"/>
</dbReference>
<sequence>MKAAPLLVSWHNDNTPIYSAHFEPHGKGRLATAGGDNNVRVREMLASAGDDGNILLWVPAENAALHATNFGEDGLEDKETWRTKTMCRSTGSEIYDLAWSPDGVYFITGSMDNVARIYNAQTGSVIRQVAEHNHYVQGVAWDPLNEYIATQSSDRSVHVYTLKTKDGSCTLTNHNKISKMDMPARRVSQSSPAPPDFRGRASFVGNDSPAPSAPGTPLSLALPMNPPQTTHSRRSSFGSVSVSGQSMRRSVSPSPSMPLPAVMPSASPSIGGGLNMPSRSTGMYANETFTSFFRRLTFAPDGSLLFTPAGQHKEAHPPTTEPNKTDDVVNMTYIYTRAGLNKPPVAKLPGHKKPSLAVKCSPIFYTLRASPVPTKDITIDTHMDDEIPLLPEPVVPSKSTNSMEPPPIVPSPAPSHALPAPIPSPRTEDGSAQSKPLCVVSNLHYATFTDLTCLNFQPGELGVLYQHPPIPRHVPSMINTAGSPSAAAASPASTPIAATMPQLMRNPSSQGHGAPSPSPFTMPGSPARSLSTASVTGSMAAPEHSADTPEMSSVPSLTAASSGTNMHGGMPMYTPPQTPGYISATPGMPPAATSAGATSTVATSVKRENEGGEDSSRDKRRRIAPTLISDP</sequence>
<dbReference type="PANTHER" id="PTHR15271">
    <property type="entry name" value="CHROMATIN ASSEMBLY FACTOR 1 SUBUNIT B"/>
    <property type="match status" value="1"/>
</dbReference>
<reference evidence="12" key="1">
    <citation type="submission" date="2020-06" db="EMBL/GenBank/DDBJ databases">
        <authorList>
            <person name="Onetto C."/>
        </authorList>
    </citation>
    <scope>NUCLEOTIDE SEQUENCE</scope>
</reference>
<gene>
    <name evidence="12" type="ORF">AWRI4619_LOCUS5051</name>
</gene>
<dbReference type="GO" id="GO:0005634">
    <property type="term" value="C:nucleus"/>
    <property type="evidence" value="ECO:0007669"/>
    <property type="project" value="UniProtKB-SubCell"/>
</dbReference>
<keyword evidence="6" id="KW-0156">Chromatin regulator</keyword>
<dbReference type="Gene3D" id="2.130.10.10">
    <property type="entry name" value="YVTN repeat-like/Quinoprotein amine dehydrogenase"/>
    <property type="match status" value="1"/>
</dbReference>
<keyword evidence="13" id="KW-1185">Reference proteome</keyword>
<evidence type="ECO:0000256" key="5">
    <source>
        <dbReference type="ARBA" id="ARBA00022763"/>
    </source>
</evidence>
<dbReference type="AlphaFoldDB" id="A0A9N8JMB4"/>
<dbReference type="InterPro" id="IPR055410">
    <property type="entry name" value="Beta-prop_CAF1B_HIR1"/>
</dbReference>
<feature type="compositionally biased region" description="Low complexity" evidence="10">
    <location>
        <begin position="235"/>
        <end position="259"/>
    </location>
</feature>
<proteinExistence type="inferred from homology"/>
<dbReference type="InterPro" id="IPR015943">
    <property type="entry name" value="WD40/YVTN_repeat-like_dom_sf"/>
</dbReference>
<evidence type="ECO:0000256" key="6">
    <source>
        <dbReference type="ARBA" id="ARBA00022853"/>
    </source>
</evidence>
<comment type="caution">
    <text evidence="12">The sequence shown here is derived from an EMBL/GenBank/DDBJ whole genome shotgun (WGS) entry which is preliminary data.</text>
</comment>
<protein>
    <recommendedName>
        <fullName evidence="11">CAF1B/HIR1 beta-propeller domain-containing protein</fullName>
    </recommendedName>
</protein>
<feature type="region of interest" description="Disordered" evidence="10">
    <location>
        <begin position="503"/>
        <end position="631"/>
    </location>
</feature>
<keyword evidence="3 9" id="KW-0853">WD repeat</keyword>